<reference evidence="3 4" key="1">
    <citation type="submission" date="2022-07" db="EMBL/GenBank/DDBJ databases">
        <title>Degradation activity of malathion, p-nitrophenol and potential low-temperature adaptation strategy of Rhodococcus sp. FXJ9.536.</title>
        <authorList>
            <person name="Huang J."/>
            <person name="Huang Y."/>
        </authorList>
    </citation>
    <scope>NUCLEOTIDE SEQUENCE [LARGE SCALE GENOMIC DNA]</scope>
    <source>
        <strain evidence="3 4">FXJ9.536</strain>
    </source>
</reference>
<feature type="region of interest" description="Disordered" evidence="1">
    <location>
        <begin position="47"/>
        <end position="95"/>
    </location>
</feature>
<gene>
    <name evidence="3" type="ORF">NOF53_04460</name>
</gene>
<dbReference type="Proteomes" id="UP001524501">
    <property type="component" value="Unassembled WGS sequence"/>
</dbReference>
<evidence type="ECO:0000313" key="3">
    <source>
        <dbReference type="EMBL" id="MCQ4118429.1"/>
    </source>
</evidence>
<dbReference type="EMBL" id="JANFQF010000003">
    <property type="protein sequence ID" value="MCQ4118429.1"/>
    <property type="molecule type" value="Genomic_DNA"/>
</dbReference>
<feature type="chain" id="PRO_5046624618" description="PE-PGRS family protein" evidence="2">
    <location>
        <begin position="21"/>
        <end position="95"/>
    </location>
</feature>
<evidence type="ECO:0000256" key="1">
    <source>
        <dbReference type="SAM" id="MobiDB-lite"/>
    </source>
</evidence>
<dbReference type="PROSITE" id="PS51257">
    <property type="entry name" value="PROKAR_LIPOPROTEIN"/>
    <property type="match status" value="1"/>
</dbReference>
<evidence type="ECO:0000256" key="2">
    <source>
        <dbReference type="SAM" id="SignalP"/>
    </source>
</evidence>
<feature type="signal peptide" evidence="2">
    <location>
        <begin position="1"/>
        <end position="20"/>
    </location>
</feature>
<evidence type="ECO:0008006" key="5">
    <source>
        <dbReference type="Google" id="ProtNLM"/>
    </source>
</evidence>
<keyword evidence="2" id="KW-0732">Signal</keyword>
<comment type="caution">
    <text evidence="3">The sequence shown here is derived from an EMBL/GenBank/DDBJ whole genome shotgun (WGS) entry which is preliminary data.</text>
</comment>
<organism evidence="3 4">
    <name type="scientific">Rhodococcus tibetensis</name>
    <dbReference type="NCBI Taxonomy" id="2965064"/>
    <lineage>
        <taxon>Bacteria</taxon>
        <taxon>Bacillati</taxon>
        <taxon>Actinomycetota</taxon>
        <taxon>Actinomycetes</taxon>
        <taxon>Mycobacteriales</taxon>
        <taxon>Nocardiaceae</taxon>
        <taxon>Rhodococcus</taxon>
    </lineage>
</organism>
<dbReference type="RefSeq" id="WP_255965892.1">
    <property type="nucleotide sequence ID" value="NZ_JANFQF010000003.1"/>
</dbReference>
<evidence type="ECO:0000313" key="4">
    <source>
        <dbReference type="Proteomes" id="UP001524501"/>
    </source>
</evidence>
<proteinExistence type="predicted"/>
<keyword evidence="4" id="KW-1185">Reference proteome</keyword>
<protein>
    <recommendedName>
        <fullName evidence="5">PE-PGRS family protein</fullName>
    </recommendedName>
</protein>
<sequence>MSNRTTIGAIVTCAAAAVLACGCGGAAGSDGPILGRTAVAGVAVPHTSGAGDCQPGAPGSGGQGGDGGDCTGGSAGNGVGNRGGSGIGGAGGNAG</sequence>
<accession>A0ABT1Q851</accession>
<name>A0ABT1Q851_9NOCA</name>
<feature type="compositionally biased region" description="Gly residues" evidence="1">
    <location>
        <begin position="58"/>
        <end position="95"/>
    </location>
</feature>